<accession>A0A7M7Q130</accession>
<evidence type="ECO:0000313" key="2">
    <source>
        <dbReference type="Proteomes" id="UP000002358"/>
    </source>
</evidence>
<sequence>MESASENQEIPMLLLIDTINQMITDEQAAGHMNTGDKIYVFVQTSEELSRTVGKTITFHQVIDSYNRYREKFDAVNAKVKYLKKGASQLTLDEIRIYKIFKKTKYYL</sequence>
<keyword evidence="2" id="KW-1185">Reference proteome</keyword>
<proteinExistence type="predicted"/>
<dbReference type="RefSeq" id="XP_031779867.1">
    <property type="nucleotide sequence ID" value="XM_031924007.1"/>
</dbReference>
<dbReference type="EnsemblMetazoa" id="XM_031924007">
    <property type="protein sequence ID" value="XP_031779867"/>
    <property type="gene ID" value="LOC116416287"/>
</dbReference>
<dbReference type="KEGG" id="nvi:116416287"/>
<dbReference type="GeneID" id="116416287"/>
<reference evidence="1" key="1">
    <citation type="submission" date="2021-01" db="UniProtKB">
        <authorList>
            <consortium name="EnsemblMetazoa"/>
        </authorList>
    </citation>
    <scope>IDENTIFICATION</scope>
</reference>
<protein>
    <submittedName>
        <fullName evidence="1">Uncharacterized protein</fullName>
    </submittedName>
</protein>
<organism evidence="1 2">
    <name type="scientific">Nasonia vitripennis</name>
    <name type="common">Parasitic wasp</name>
    <dbReference type="NCBI Taxonomy" id="7425"/>
    <lineage>
        <taxon>Eukaryota</taxon>
        <taxon>Metazoa</taxon>
        <taxon>Ecdysozoa</taxon>
        <taxon>Arthropoda</taxon>
        <taxon>Hexapoda</taxon>
        <taxon>Insecta</taxon>
        <taxon>Pterygota</taxon>
        <taxon>Neoptera</taxon>
        <taxon>Endopterygota</taxon>
        <taxon>Hymenoptera</taxon>
        <taxon>Apocrita</taxon>
        <taxon>Proctotrupomorpha</taxon>
        <taxon>Chalcidoidea</taxon>
        <taxon>Pteromalidae</taxon>
        <taxon>Pteromalinae</taxon>
        <taxon>Nasonia</taxon>
    </lineage>
</organism>
<dbReference type="InParanoid" id="A0A7M7Q130"/>
<dbReference type="AlphaFoldDB" id="A0A7M7Q130"/>
<name>A0A7M7Q130_NASVI</name>
<dbReference type="Proteomes" id="UP000002358">
    <property type="component" value="Unassembled WGS sequence"/>
</dbReference>
<dbReference type="SMR" id="A0A7M7Q130"/>
<evidence type="ECO:0000313" key="1">
    <source>
        <dbReference type="EnsemblMetazoa" id="XP_031779867"/>
    </source>
</evidence>